<reference evidence="5" key="1">
    <citation type="journal article" date="2016" name="Nat. Commun.">
        <title>The Gonium pectorale genome demonstrates co-option of cell cycle regulation during the evolution of multicellularity.</title>
        <authorList>
            <person name="Hanschen E.R."/>
            <person name="Marriage T.N."/>
            <person name="Ferris P.J."/>
            <person name="Hamaji T."/>
            <person name="Toyoda A."/>
            <person name="Fujiyama A."/>
            <person name="Neme R."/>
            <person name="Noguchi H."/>
            <person name="Minakuchi Y."/>
            <person name="Suzuki M."/>
            <person name="Kawai-Toyooka H."/>
            <person name="Smith D.R."/>
            <person name="Sparks H."/>
            <person name="Anderson J."/>
            <person name="Bakaric R."/>
            <person name="Luria V."/>
            <person name="Karger A."/>
            <person name="Kirschner M.W."/>
            <person name="Durand P.M."/>
            <person name="Michod R.E."/>
            <person name="Nozaki H."/>
            <person name="Olson B.J."/>
        </authorList>
    </citation>
    <scope>NUCLEOTIDE SEQUENCE [LARGE SCALE GENOMIC DNA]</scope>
    <source>
        <strain evidence="5">NIES-2863</strain>
    </source>
</reference>
<keyword evidence="3" id="KW-1133">Transmembrane helix</keyword>
<evidence type="ECO:0000256" key="2">
    <source>
        <dbReference type="SAM" id="MobiDB-lite"/>
    </source>
</evidence>
<evidence type="ECO:0000256" key="3">
    <source>
        <dbReference type="SAM" id="Phobius"/>
    </source>
</evidence>
<organism evidence="4 5">
    <name type="scientific">Gonium pectorale</name>
    <name type="common">Green alga</name>
    <dbReference type="NCBI Taxonomy" id="33097"/>
    <lineage>
        <taxon>Eukaryota</taxon>
        <taxon>Viridiplantae</taxon>
        <taxon>Chlorophyta</taxon>
        <taxon>core chlorophytes</taxon>
        <taxon>Chlorophyceae</taxon>
        <taxon>CS clade</taxon>
        <taxon>Chlamydomonadales</taxon>
        <taxon>Volvocaceae</taxon>
        <taxon>Gonium</taxon>
    </lineage>
</organism>
<gene>
    <name evidence="4" type="ORF">GPECTOR_16g689</name>
</gene>
<proteinExistence type="predicted"/>
<feature type="transmembrane region" description="Helical" evidence="3">
    <location>
        <begin position="41"/>
        <end position="60"/>
    </location>
</feature>
<keyword evidence="1" id="KW-0175">Coiled coil</keyword>
<dbReference type="EMBL" id="LSYV01000017">
    <property type="protein sequence ID" value="KXZ50514.1"/>
    <property type="molecule type" value="Genomic_DNA"/>
</dbReference>
<feature type="compositionally biased region" description="Polar residues" evidence="2">
    <location>
        <begin position="165"/>
        <end position="176"/>
    </location>
</feature>
<evidence type="ECO:0000313" key="5">
    <source>
        <dbReference type="Proteomes" id="UP000075714"/>
    </source>
</evidence>
<keyword evidence="3" id="KW-0812">Transmembrane</keyword>
<name>A0A150GL44_GONPE</name>
<feature type="region of interest" description="Disordered" evidence="2">
    <location>
        <begin position="165"/>
        <end position="203"/>
    </location>
</feature>
<keyword evidence="3" id="KW-0472">Membrane</keyword>
<dbReference type="AlphaFoldDB" id="A0A150GL44"/>
<keyword evidence="5" id="KW-1185">Reference proteome</keyword>
<evidence type="ECO:0000256" key="1">
    <source>
        <dbReference type="SAM" id="Coils"/>
    </source>
</evidence>
<evidence type="ECO:0000313" key="4">
    <source>
        <dbReference type="EMBL" id="KXZ50514.1"/>
    </source>
</evidence>
<feature type="coiled-coil region" evidence="1">
    <location>
        <begin position="67"/>
        <end position="115"/>
    </location>
</feature>
<dbReference type="Proteomes" id="UP000075714">
    <property type="component" value="Unassembled WGS sequence"/>
</dbReference>
<comment type="caution">
    <text evidence="4">The sequence shown here is derived from an EMBL/GenBank/DDBJ whole genome shotgun (WGS) entry which is preliminary data.</text>
</comment>
<protein>
    <submittedName>
        <fullName evidence="4">Uncharacterized protein</fullName>
    </submittedName>
</protein>
<accession>A0A150GL44</accession>
<dbReference type="OrthoDB" id="534219at2759"/>
<sequence>MDRVMVRVSSGKNSFSSRIPQARSYAVSTAQPSSHFSFQTFIYILLALCGVFLVAHFIFTSSESSRLMEKEKEIEKLKWQIEKIRTGVNIKDSSINEQEDAIQRLKTKAQLEHEAKMKAELALSDRAGALQECQEQKTALAGEVAQCHFDLKALLSGETHRVSQQSSAALNSMHRLQQTQQQQQEQDRIQLGQGGGMMARRRL</sequence>